<comment type="caution">
    <text evidence="1">The sequence shown here is derived from an EMBL/GenBank/DDBJ whole genome shotgun (WGS) entry which is preliminary data.</text>
</comment>
<name>A0A2Z6RMZ1_9GLOM</name>
<gene>
    <name evidence="1" type="ORF">RclHR1_05550013</name>
</gene>
<accession>A0A2Z6RMZ1</accession>
<proteinExistence type="predicted"/>
<reference evidence="1 2" key="1">
    <citation type="submission" date="2017-11" db="EMBL/GenBank/DDBJ databases">
        <title>The genome of Rhizophagus clarus HR1 reveals common genetic basis of auxotrophy among arbuscular mycorrhizal fungi.</title>
        <authorList>
            <person name="Kobayashi Y."/>
        </authorList>
    </citation>
    <scope>NUCLEOTIDE SEQUENCE [LARGE SCALE GENOMIC DNA]</scope>
    <source>
        <strain evidence="1 2">HR1</strain>
    </source>
</reference>
<dbReference type="EMBL" id="BEXD01003932">
    <property type="protein sequence ID" value="GBC04176.1"/>
    <property type="molecule type" value="Genomic_DNA"/>
</dbReference>
<dbReference type="AlphaFoldDB" id="A0A2Z6RMZ1"/>
<sequence>MSYYYASSKLSISKIYQFIGLPEPRNATEGELEAYHSKPYNFNIPGDVDSFNKSNHSTSNKSNIFEENSKPLSKVIQKLRIGSRDNNQNNYRGEIIKQRVNKQGVIVNDEIYDGANFHPEEQDEFEIPDSS</sequence>
<evidence type="ECO:0000313" key="1">
    <source>
        <dbReference type="EMBL" id="GBC04176.1"/>
    </source>
</evidence>
<evidence type="ECO:0000313" key="2">
    <source>
        <dbReference type="Proteomes" id="UP000247702"/>
    </source>
</evidence>
<protein>
    <submittedName>
        <fullName evidence="1">Uncharacterized protein</fullName>
    </submittedName>
</protein>
<keyword evidence="2" id="KW-1185">Reference proteome</keyword>
<dbReference type="Proteomes" id="UP000247702">
    <property type="component" value="Unassembled WGS sequence"/>
</dbReference>
<organism evidence="1 2">
    <name type="scientific">Rhizophagus clarus</name>
    <dbReference type="NCBI Taxonomy" id="94130"/>
    <lineage>
        <taxon>Eukaryota</taxon>
        <taxon>Fungi</taxon>
        <taxon>Fungi incertae sedis</taxon>
        <taxon>Mucoromycota</taxon>
        <taxon>Glomeromycotina</taxon>
        <taxon>Glomeromycetes</taxon>
        <taxon>Glomerales</taxon>
        <taxon>Glomeraceae</taxon>
        <taxon>Rhizophagus</taxon>
    </lineage>
</organism>
<dbReference type="STRING" id="94130.A0A2Z6RMZ1"/>